<dbReference type="GO" id="GO:0006357">
    <property type="term" value="P:regulation of transcription by RNA polymerase II"/>
    <property type="evidence" value="ECO:0007669"/>
    <property type="project" value="TreeGrafter"/>
</dbReference>
<protein>
    <recommendedName>
        <fullName evidence="3">Transposase</fullName>
    </recommendedName>
</protein>
<accession>A0A8K0GP49</accession>
<name>A0A8K0GP49_IGNLU</name>
<dbReference type="PANTHER" id="PTHR46169:SF29">
    <property type="entry name" value="DNA REPLICATION-RELATED ELEMENT FACTOR, ISOFORM A"/>
    <property type="match status" value="1"/>
</dbReference>
<dbReference type="EMBL" id="VTPC01000718">
    <property type="protein sequence ID" value="KAF2904648.1"/>
    <property type="molecule type" value="Genomic_DNA"/>
</dbReference>
<dbReference type="OrthoDB" id="1607513at2759"/>
<evidence type="ECO:0008006" key="3">
    <source>
        <dbReference type="Google" id="ProtNLM"/>
    </source>
</evidence>
<gene>
    <name evidence="1" type="ORF">ILUMI_01532</name>
</gene>
<organism evidence="1 2">
    <name type="scientific">Ignelater luminosus</name>
    <name type="common">Cucubano</name>
    <name type="synonym">Pyrophorus luminosus</name>
    <dbReference type="NCBI Taxonomy" id="2038154"/>
    <lineage>
        <taxon>Eukaryota</taxon>
        <taxon>Metazoa</taxon>
        <taxon>Ecdysozoa</taxon>
        <taxon>Arthropoda</taxon>
        <taxon>Hexapoda</taxon>
        <taxon>Insecta</taxon>
        <taxon>Pterygota</taxon>
        <taxon>Neoptera</taxon>
        <taxon>Endopterygota</taxon>
        <taxon>Coleoptera</taxon>
        <taxon>Polyphaga</taxon>
        <taxon>Elateriformia</taxon>
        <taxon>Elateroidea</taxon>
        <taxon>Elateridae</taxon>
        <taxon>Agrypninae</taxon>
        <taxon>Pyrophorini</taxon>
        <taxon>Ignelater</taxon>
    </lineage>
</organism>
<dbReference type="GO" id="GO:0005634">
    <property type="term" value="C:nucleus"/>
    <property type="evidence" value="ECO:0007669"/>
    <property type="project" value="TreeGrafter"/>
</dbReference>
<comment type="caution">
    <text evidence="1">The sequence shown here is derived from an EMBL/GenBank/DDBJ whole genome shotgun (WGS) entry which is preliminary data.</text>
</comment>
<evidence type="ECO:0000313" key="2">
    <source>
        <dbReference type="Proteomes" id="UP000801492"/>
    </source>
</evidence>
<evidence type="ECO:0000313" key="1">
    <source>
        <dbReference type="EMBL" id="KAF2904648.1"/>
    </source>
</evidence>
<dbReference type="AlphaFoldDB" id="A0A8K0GP49"/>
<dbReference type="Proteomes" id="UP000801492">
    <property type="component" value="Unassembled WGS sequence"/>
</dbReference>
<dbReference type="PANTHER" id="PTHR46169">
    <property type="entry name" value="DNA REPLICATION-RELATED ELEMENT FACTOR, ISOFORM A"/>
    <property type="match status" value="1"/>
</dbReference>
<sequence>MCKHDFCFKTTLVNLEKHIERKHPLVKLKEDTRVADGESSSMDAVKEVSPPKIVQSTVSMFLRKKNGSQYFLLATTKKTVTNTLLLAAYEEAYNNTKMRVSKLKSVTLITDCWTACNAESFLGITVHYVDANFEVKSLLLDCVSFLKAHTSQNLASEIKQIIEK</sequence>
<dbReference type="InterPro" id="IPR052717">
    <property type="entry name" value="Vacuolar_transposase_reg"/>
</dbReference>
<proteinExistence type="predicted"/>
<keyword evidence="2" id="KW-1185">Reference proteome</keyword>
<reference evidence="1" key="1">
    <citation type="submission" date="2019-08" db="EMBL/GenBank/DDBJ databases">
        <title>The genome of the North American firefly Photinus pyralis.</title>
        <authorList>
            <consortium name="Photinus pyralis genome working group"/>
            <person name="Fallon T.R."/>
            <person name="Sander Lower S.E."/>
            <person name="Weng J.-K."/>
        </authorList>
    </citation>
    <scope>NUCLEOTIDE SEQUENCE</scope>
    <source>
        <strain evidence="1">TRF0915ILg1</strain>
        <tissue evidence="1">Whole body</tissue>
    </source>
</reference>